<protein>
    <submittedName>
        <fullName evidence="2">Uncharacterized protein</fullName>
    </submittedName>
</protein>
<dbReference type="OrthoDB" id="7271438at2"/>
<gene>
    <name evidence="2" type="ORF">MHA02_09240</name>
</gene>
<evidence type="ECO:0000256" key="1">
    <source>
        <dbReference type="SAM" id="MobiDB-lite"/>
    </source>
</evidence>
<dbReference type="EMBL" id="BJZT01000007">
    <property type="protein sequence ID" value="GEO98536.1"/>
    <property type="molecule type" value="Genomic_DNA"/>
</dbReference>
<reference evidence="2 3" key="1">
    <citation type="submission" date="2019-07" db="EMBL/GenBank/DDBJ databases">
        <title>Whole genome shotgun sequence of Methylobacterium haplocladii NBRC 107714.</title>
        <authorList>
            <person name="Hosoyama A."/>
            <person name="Uohara A."/>
            <person name="Ohji S."/>
            <person name="Ichikawa N."/>
        </authorList>
    </citation>
    <scope>NUCLEOTIDE SEQUENCE [LARGE SCALE GENOMIC DNA]</scope>
    <source>
        <strain evidence="2 3">NBRC 107714</strain>
    </source>
</reference>
<sequence>MSKTITAAFTTRRDAEMAVEHLVQEHGLDRNAVRIETVSDANTAGTEPAGGDVEGGHEKTATEGSPALAGKIKVSADVDEAAVDKVRSSFETYGGTGTAA</sequence>
<comment type="caution">
    <text evidence="2">The sequence shown here is derived from an EMBL/GenBank/DDBJ whole genome shotgun (WGS) entry which is preliminary data.</text>
</comment>
<feature type="region of interest" description="Disordered" evidence="1">
    <location>
        <begin position="39"/>
        <end position="68"/>
    </location>
</feature>
<evidence type="ECO:0000313" key="2">
    <source>
        <dbReference type="EMBL" id="GEO98536.1"/>
    </source>
</evidence>
<keyword evidence="3" id="KW-1185">Reference proteome</keyword>
<accession>A0A512ILE8</accession>
<dbReference type="Proteomes" id="UP000321258">
    <property type="component" value="Unassembled WGS sequence"/>
</dbReference>
<dbReference type="RefSeq" id="WP_147076976.1">
    <property type="nucleotide sequence ID" value="NZ_BJZT01000007.1"/>
</dbReference>
<evidence type="ECO:0000313" key="3">
    <source>
        <dbReference type="Proteomes" id="UP000321258"/>
    </source>
</evidence>
<proteinExistence type="predicted"/>
<organism evidence="2 3">
    <name type="scientific">Methylobacterium haplocladii</name>
    <dbReference type="NCBI Taxonomy" id="1176176"/>
    <lineage>
        <taxon>Bacteria</taxon>
        <taxon>Pseudomonadati</taxon>
        <taxon>Pseudomonadota</taxon>
        <taxon>Alphaproteobacteria</taxon>
        <taxon>Hyphomicrobiales</taxon>
        <taxon>Methylobacteriaceae</taxon>
        <taxon>Methylobacterium</taxon>
    </lineage>
</organism>
<name>A0A512ILE8_9HYPH</name>
<dbReference type="AlphaFoldDB" id="A0A512ILE8"/>